<name>A0A495XXI0_9MICO</name>
<feature type="domain" description="CNNM transmembrane" evidence="7">
    <location>
        <begin position="1"/>
        <end position="200"/>
    </location>
</feature>
<dbReference type="RefSeq" id="WP_121033004.1">
    <property type="nucleotide sequence ID" value="NZ_JACHVT010000002.1"/>
</dbReference>
<feature type="domain" description="CBS" evidence="6">
    <location>
        <begin position="278"/>
        <end position="334"/>
    </location>
</feature>
<evidence type="ECO:0000256" key="1">
    <source>
        <dbReference type="ARBA" id="ARBA00004651"/>
    </source>
</evidence>
<dbReference type="Pfam" id="PF01595">
    <property type="entry name" value="CNNM"/>
    <property type="match status" value="1"/>
</dbReference>
<sequence length="343" mass="36077">MITALLVSVLLLVLNAFFVAAEFALISSKRHRLEDLAERGSRAARAAVNGNRELSLMLAGAQLGITLCTLALGAVAKPAVADLLEPVLTFLRLPDAAAGVIAVLLGVAVVVFLHMVVGEMAPKSWAIAHPERSAVMLALPFRGFAWIARPVLSLLNAMANGCLRLVKVEPQNELAQVHGPKELALLLRSARDHGQLEESEHRVLAGAIDLDTTTLAEVMIPLEKAVGVPHTASVLDAEAVSRESGRSRLVVSDASGPVGLAHVRDIVRADPASAVTDVTSPALSIDRSVSLLDAVSAMRAERAQLVLVGGPDGPVGLVTMEDLLERVLGQFDDETDASLATAR</sequence>
<evidence type="ECO:0000313" key="8">
    <source>
        <dbReference type="EMBL" id="MBB2985901.1"/>
    </source>
</evidence>
<feature type="transmembrane region" description="Helical" evidence="5">
    <location>
        <begin position="6"/>
        <end position="26"/>
    </location>
</feature>
<reference evidence="8 11" key="2">
    <citation type="submission" date="2020-08" db="EMBL/GenBank/DDBJ databases">
        <title>Genomic Encyclopedia of Type Strains, Phase IV (KMG-V): Genome sequencing to study the core and pangenomes of soil and plant-associated prokaryotes.</title>
        <authorList>
            <person name="Whitman W."/>
        </authorList>
    </citation>
    <scope>NUCLEOTIDE SEQUENCE [LARGE SCALE GENOMIC DNA]</scope>
    <source>
        <strain evidence="8 11">B3ACCR2</strain>
    </source>
</reference>
<organism evidence="9 10">
    <name type="scientific">Terracoccus luteus</name>
    <dbReference type="NCBI Taxonomy" id="53356"/>
    <lineage>
        <taxon>Bacteria</taxon>
        <taxon>Bacillati</taxon>
        <taxon>Actinomycetota</taxon>
        <taxon>Actinomycetes</taxon>
        <taxon>Micrococcales</taxon>
        <taxon>Intrasporangiaceae</taxon>
        <taxon>Terracoccus</taxon>
    </lineage>
</organism>
<comment type="caution">
    <text evidence="9">The sequence shown here is derived from an EMBL/GenBank/DDBJ whole genome shotgun (WGS) entry which is preliminary data.</text>
</comment>
<dbReference type="OrthoDB" id="110231at2"/>
<evidence type="ECO:0000256" key="5">
    <source>
        <dbReference type="SAM" id="Phobius"/>
    </source>
</evidence>
<dbReference type="GO" id="GO:0005886">
    <property type="term" value="C:plasma membrane"/>
    <property type="evidence" value="ECO:0007669"/>
    <property type="project" value="UniProtKB-SubCell"/>
</dbReference>
<protein>
    <submittedName>
        <fullName evidence="9">CBS domain containing-hemolysin-like protein</fullName>
    </submittedName>
</protein>
<dbReference type="InterPro" id="IPR002550">
    <property type="entry name" value="CNNM"/>
</dbReference>
<dbReference type="EMBL" id="RBXT01000001">
    <property type="protein sequence ID" value="RKT78652.1"/>
    <property type="molecule type" value="Genomic_DNA"/>
</dbReference>
<accession>A0A495XXI0</accession>
<dbReference type="InterPro" id="IPR000644">
    <property type="entry name" value="CBS_dom"/>
</dbReference>
<evidence type="ECO:0000256" key="4">
    <source>
        <dbReference type="PROSITE-ProRule" id="PRU01193"/>
    </source>
</evidence>
<gene>
    <name evidence="9" type="ORF">DFJ68_2101</name>
    <name evidence="8" type="ORF">FHW14_001050</name>
</gene>
<evidence type="ECO:0000313" key="9">
    <source>
        <dbReference type="EMBL" id="RKT78652.1"/>
    </source>
</evidence>
<reference evidence="9 10" key="1">
    <citation type="submission" date="2018-10" db="EMBL/GenBank/DDBJ databases">
        <title>Sequencing the genomes of 1000 actinobacteria strains.</title>
        <authorList>
            <person name="Klenk H.-P."/>
        </authorList>
    </citation>
    <scope>NUCLEOTIDE SEQUENCE [LARGE SCALE GENOMIC DNA]</scope>
    <source>
        <strain evidence="9 10">DSM 44267</strain>
    </source>
</reference>
<dbReference type="InterPro" id="IPR051676">
    <property type="entry name" value="UPF0053_domain"/>
</dbReference>
<dbReference type="PROSITE" id="PS51371">
    <property type="entry name" value="CBS"/>
    <property type="match status" value="1"/>
</dbReference>
<dbReference type="PROSITE" id="PS51846">
    <property type="entry name" value="CNNM"/>
    <property type="match status" value="1"/>
</dbReference>
<dbReference type="EMBL" id="JACHVT010000002">
    <property type="protein sequence ID" value="MBB2985901.1"/>
    <property type="molecule type" value="Genomic_DNA"/>
</dbReference>
<proteinExistence type="predicted"/>
<evidence type="ECO:0000256" key="3">
    <source>
        <dbReference type="PROSITE-ProRule" id="PRU00703"/>
    </source>
</evidence>
<dbReference type="Proteomes" id="UP000278440">
    <property type="component" value="Unassembled WGS sequence"/>
</dbReference>
<feature type="transmembrane region" description="Helical" evidence="5">
    <location>
        <begin position="96"/>
        <end position="117"/>
    </location>
</feature>
<keyword evidence="4 5" id="KW-0472">Membrane</keyword>
<keyword evidence="4 5" id="KW-0812">Transmembrane</keyword>
<dbReference type="PANTHER" id="PTHR43099">
    <property type="entry name" value="UPF0053 PROTEIN YRKA"/>
    <property type="match status" value="1"/>
</dbReference>
<dbReference type="SUPFAM" id="SSF54631">
    <property type="entry name" value="CBS-domain pair"/>
    <property type="match status" value="1"/>
</dbReference>
<feature type="transmembrane region" description="Helical" evidence="5">
    <location>
        <begin position="54"/>
        <end position="76"/>
    </location>
</feature>
<evidence type="ECO:0000259" key="7">
    <source>
        <dbReference type="PROSITE" id="PS51846"/>
    </source>
</evidence>
<evidence type="ECO:0000256" key="2">
    <source>
        <dbReference type="ARBA" id="ARBA00022475"/>
    </source>
</evidence>
<dbReference type="Proteomes" id="UP000590811">
    <property type="component" value="Unassembled WGS sequence"/>
</dbReference>
<dbReference type="InterPro" id="IPR046342">
    <property type="entry name" value="CBS_dom_sf"/>
</dbReference>
<comment type="subcellular location">
    <subcellularLocation>
        <location evidence="1">Cell membrane</location>
        <topology evidence="1">Multi-pass membrane protein</topology>
    </subcellularLocation>
</comment>
<dbReference type="Pfam" id="PF00571">
    <property type="entry name" value="CBS"/>
    <property type="match status" value="2"/>
</dbReference>
<dbReference type="Gene3D" id="3.10.580.10">
    <property type="entry name" value="CBS-domain"/>
    <property type="match status" value="1"/>
</dbReference>
<evidence type="ECO:0000313" key="10">
    <source>
        <dbReference type="Proteomes" id="UP000278440"/>
    </source>
</evidence>
<dbReference type="AlphaFoldDB" id="A0A495XXI0"/>
<evidence type="ECO:0000313" key="11">
    <source>
        <dbReference type="Proteomes" id="UP000590811"/>
    </source>
</evidence>
<keyword evidence="10" id="KW-1185">Reference proteome</keyword>
<evidence type="ECO:0000259" key="6">
    <source>
        <dbReference type="PROSITE" id="PS51371"/>
    </source>
</evidence>
<keyword evidence="4 5" id="KW-1133">Transmembrane helix</keyword>
<keyword evidence="3" id="KW-0129">CBS domain</keyword>
<keyword evidence="2" id="KW-1003">Cell membrane</keyword>
<dbReference type="PANTHER" id="PTHR43099:SF5">
    <property type="entry name" value="HLYC_CORC FAMILY TRANSPORTER"/>
    <property type="match status" value="1"/>
</dbReference>